<dbReference type="AlphaFoldDB" id="A0A368GRF8"/>
<dbReference type="EMBL" id="JOJR01000071">
    <property type="protein sequence ID" value="RCN46914.1"/>
    <property type="molecule type" value="Genomic_DNA"/>
</dbReference>
<keyword evidence="2" id="KW-1185">Reference proteome</keyword>
<evidence type="ECO:0000313" key="1">
    <source>
        <dbReference type="EMBL" id="RCN46914.1"/>
    </source>
</evidence>
<proteinExistence type="predicted"/>
<organism evidence="1 2">
    <name type="scientific">Ancylostoma caninum</name>
    <name type="common">Dog hookworm</name>
    <dbReference type="NCBI Taxonomy" id="29170"/>
    <lineage>
        <taxon>Eukaryota</taxon>
        <taxon>Metazoa</taxon>
        <taxon>Ecdysozoa</taxon>
        <taxon>Nematoda</taxon>
        <taxon>Chromadorea</taxon>
        <taxon>Rhabditida</taxon>
        <taxon>Rhabditina</taxon>
        <taxon>Rhabditomorpha</taxon>
        <taxon>Strongyloidea</taxon>
        <taxon>Ancylostomatidae</taxon>
        <taxon>Ancylostomatinae</taxon>
        <taxon>Ancylostoma</taxon>
    </lineage>
</organism>
<sequence>MCTNISFTDCVRLSCIRLRILRSFTWPKRRATRHSVVYQLRARVEPYLPALLQVLIFLLMVNPAAIYTDTAGYIGGTSDRFGVYTGCINIDTWKCFPAGPLVLMRI</sequence>
<dbReference type="Proteomes" id="UP000252519">
    <property type="component" value="Unassembled WGS sequence"/>
</dbReference>
<protein>
    <submittedName>
        <fullName evidence="1">Uncharacterized protein</fullName>
    </submittedName>
</protein>
<accession>A0A368GRF8</accession>
<name>A0A368GRF8_ANCCA</name>
<reference evidence="1 2" key="1">
    <citation type="submission" date="2014-10" db="EMBL/GenBank/DDBJ databases">
        <title>Draft genome of the hookworm Ancylostoma caninum.</title>
        <authorList>
            <person name="Mitreva M."/>
        </authorList>
    </citation>
    <scope>NUCLEOTIDE SEQUENCE [LARGE SCALE GENOMIC DNA]</scope>
    <source>
        <strain evidence="1 2">Baltimore</strain>
    </source>
</reference>
<gene>
    <name evidence="1" type="ORF">ANCCAN_07093</name>
</gene>
<comment type="caution">
    <text evidence="1">The sequence shown here is derived from an EMBL/GenBank/DDBJ whole genome shotgun (WGS) entry which is preliminary data.</text>
</comment>
<evidence type="ECO:0000313" key="2">
    <source>
        <dbReference type="Proteomes" id="UP000252519"/>
    </source>
</evidence>